<name>A0A533IAL8_PARDE</name>
<accession>A0A533IAL8</accession>
<dbReference type="AlphaFoldDB" id="A0A533IAL8"/>
<proteinExistence type="predicted"/>
<dbReference type="InterPro" id="IPR007709">
    <property type="entry name" value="N-FG_amidohydro"/>
</dbReference>
<dbReference type="EMBL" id="VAFL01000001">
    <property type="protein sequence ID" value="TKW68579.1"/>
    <property type="molecule type" value="Genomic_DNA"/>
</dbReference>
<dbReference type="InterPro" id="IPR011227">
    <property type="entry name" value="UCP029730"/>
</dbReference>
<sequence length="252" mass="28008">MKDDSLTRDDAFWTEGEDRHSRWLITCDHATNRVPDWVGGGDLGIAADDMARHIAYDVGAAGVSRKLGALIGAPVIGSDFSRLVIDPNRGEDDPTLLMRLYDGTVIPANRDADAAERERRLERLHRPYHNALEKLAGARPDRAVCAVHSFTPQLRGRMARPWLVGVLYSHKDERLAPLLIERCRQQGWVTGDNEPYSGHLDGDSIDRHALAQGRPNVLIEVRNDLIRDDAGQAEWAKKLALVMDGLLEEAGL</sequence>
<keyword evidence="1" id="KW-0378">Hydrolase</keyword>
<dbReference type="GO" id="GO:0016787">
    <property type="term" value="F:hydrolase activity"/>
    <property type="evidence" value="ECO:0007669"/>
    <property type="project" value="UniProtKB-KW"/>
</dbReference>
<gene>
    <name evidence="1" type="ORF">DI616_00865</name>
</gene>
<evidence type="ECO:0000313" key="2">
    <source>
        <dbReference type="Proteomes" id="UP000315344"/>
    </source>
</evidence>
<dbReference type="SUPFAM" id="SSF53187">
    <property type="entry name" value="Zn-dependent exopeptidases"/>
    <property type="match status" value="1"/>
</dbReference>
<dbReference type="Pfam" id="PF05013">
    <property type="entry name" value="FGase"/>
    <property type="match status" value="1"/>
</dbReference>
<protein>
    <submittedName>
        <fullName evidence="1">N-formylglutamate amidohydrolase</fullName>
    </submittedName>
</protein>
<organism evidence="1 2">
    <name type="scientific">Paracoccus denitrificans</name>
    <dbReference type="NCBI Taxonomy" id="266"/>
    <lineage>
        <taxon>Bacteria</taxon>
        <taxon>Pseudomonadati</taxon>
        <taxon>Pseudomonadota</taxon>
        <taxon>Alphaproteobacteria</taxon>
        <taxon>Rhodobacterales</taxon>
        <taxon>Paracoccaceae</taxon>
        <taxon>Paracoccus</taxon>
    </lineage>
</organism>
<comment type="caution">
    <text evidence="1">The sequence shown here is derived from an EMBL/GenBank/DDBJ whole genome shotgun (WGS) entry which is preliminary data.</text>
</comment>
<dbReference type="PIRSF" id="PIRSF029730">
    <property type="entry name" value="UCP029730"/>
    <property type="match status" value="1"/>
</dbReference>
<evidence type="ECO:0000313" key="1">
    <source>
        <dbReference type="EMBL" id="TKW68579.1"/>
    </source>
</evidence>
<reference evidence="1 2" key="1">
    <citation type="journal article" date="2017" name="Nat. Commun.">
        <title>In situ click chemistry generation of cyclooxygenase-2 inhibitors.</title>
        <authorList>
            <person name="Bhardwaj A."/>
            <person name="Kaur J."/>
            <person name="Wuest M."/>
            <person name="Wuest F."/>
        </authorList>
    </citation>
    <scope>NUCLEOTIDE SEQUENCE [LARGE SCALE GENOMIC DNA]</scope>
    <source>
        <strain evidence="1">S2_012_000_R3_94</strain>
    </source>
</reference>
<dbReference type="Gene3D" id="3.40.630.40">
    <property type="entry name" value="Zn-dependent exopeptidases"/>
    <property type="match status" value="1"/>
</dbReference>
<dbReference type="Proteomes" id="UP000315344">
    <property type="component" value="Unassembled WGS sequence"/>
</dbReference>